<dbReference type="InterPro" id="IPR001360">
    <property type="entry name" value="Glyco_hydro_1"/>
</dbReference>
<dbReference type="Gene3D" id="3.20.20.80">
    <property type="entry name" value="Glycosidases"/>
    <property type="match status" value="1"/>
</dbReference>
<dbReference type="Proteomes" id="UP001597414">
    <property type="component" value="Unassembled WGS sequence"/>
</dbReference>
<dbReference type="InterPro" id="IPR017736">
    <property type="entry name" value="Glyco_hydro_1_beta-glucosidase"/>
</dbReference>
<evidence type="ECO:0000313" key="11">
    <source>
        <dbReference type="Proteomes" id="UP001597414"/>
    </source>
</evidence>
<dbReference type="InterPro" id="IPR017853">
    <property type="entry name" value="GH"/>
</dbReference>
<comment type="caution">
    <text evidence="10">The sequence shown here is derived from an EMBL/GenBank/DDBJ whole genome shotgun (WGS) entry which is preliminary data.</text>
</comment>
<dbReference type="RefSeq" id="WP_380801743.1">
    <property type="nucleotide sequence ID" value="NZ_JBHUIV010000015.1"/>
</dbReference>
<comment type="catalytic activity">
    <reaction evidence="1 9">
        <text>Hydrolysis of terminal, non-reducing beta-D-glucosyl residues with release of beta-D-glucose.</text>
        <dbReference type="EC" id="3.2.1.21"/>
    </reaction>
</comment>
<sequence length="496" mass="56010">MESKKNSSRRDFLKIGATATIALPAINLISCKNEVPAIEQNSYTQLGHNRKFPDNFVWGTATAAYQVEGAVNEDGRGVSIWDTYSKIPGKIKNNDNGDIACDMYHRYKEDVQLMKSIHSGAYRFSISWPRVFPNATGTPNPKGLDFYNRLIDELLANGITPYATLYHWDLPQILQDKYGGWQSKETSKAFAEYAAYVTEKISDRVKHFFTLNEFYSFTDLSYGLGQLAPGLKLPIKEVAQVRNNAVLEHGMGLQAMRQVAKSPLEIGVAENIVTAVPVIETKENIEAAKKATRELNAGLLTVMMEGKYTDNYLNSLGPDAPDFTMEELNLIAGPLDFVGINVYLANKYVQAGDNENGFELIQHAKHHPTMASPWHMVSPESLYWAPRLVMELWKAKEIYITENGCGATDELSQEGQVIDTDRVMFLKNYLTQLHRATSEGIPVTGYFHWSLMDNFEWIFGYGIRFGLFYMDYESLERNPKLSAEYFKKVAESNTLL</sequence>
<dbReference type="PANTHER" id="PTHR10353:SF36">
    <property type="entry name" value="LP05116P"/>
    <property type="match status" value="1"/>
</dbReference>
<protein>
    <recommendedName>
        <fullName evidence="3 9">Beta-glucosidase</fullName>
        <ecNumber evidence="3 9">3.2.1.21</ecNumber>
    </recommendedName>
</protein>
<comment type="similarity">
    <text evidence="2 9">Belongs to the glycosyl hydrolase 1 family.</text>
</comment>
<evidence type="ECO:0000256" key="1">
    <source>
        <dbReference type="ARBA" id="ARBA00000448"/>
    </source>
</evidence>
<dbReference type="EMBL" id="JBHUIV010000015">
    <property type="protein sequence ID" value="MFD2201775.1"/>
    <property type="molecule type" value="Genomic_DNA"/>
</dbReference>
<reference evidence="11" key="1">
    <citation type="journal article" date="2019" name="Int. J. Syst. Evol. Microbiol.">
        <title>The Global Catalogue of Microorganisms (GCM) 10K type strain sequencing project: providing services to taxonomists for standard genome sequencing and annotation.</title>
        <authorList>
            <consortium name="The Broad Institute Genomics Platform"/>
            <consortium name="The Broad Institute Genome Sequencing Center for Infectious Disease"/>
            <person name="Wu L."/>
            <person name="Ma J."/>
        </authorList>
    </citation>
    <scope>NUCLEOTIDE SEQUENCE [LARGE SCALE GENOMIC DNA]</scope>
    <source>
        <strain evidence="11">KCTC 19812</strain>
    </source>
</reference>
<name>A0ABW5BA99_9BACT</name>
<organism evidence="10 11">
    <name type="scientific">Shivajiella indica</name>
    <dbReference type="NCBI Taxonomy" id="872115"/>
    <lineage>
        <taxon>Bacteria</taxon>
        <taxon>Pseudomonadati</taxon>
        <taxon>Bacteroidota</taxon>
        <taxon>Cytophagia</taxon>
        <taxon>Cytophagales</taxon>
        <taxon>Cyclobacteriaceae</taxon>
        <taxon>Shivajiella</taxon>
    </lineage>
</organism>
<dbReference type="GO" id="GO:0008422">
    <property type="term" value="F:beta-glucosidase activity"/>
    <property type="evidence" value="ECO:0007669"/>
    <property type="project" value="UniProtKB-EC"/>
</dbReference>
<dbReference type="InterPro" id="IPR033132">
    <property type="entry name" value="GH_1_N_CS"/>
</dbReference>
<proteinExistence type="inferred from homology"/>
<dbReference type="NCBIfam" id="TIGR03356">
    <property type="entry name" value="BGL"/>
    <property type="match status" value="1"/>
</dbReference>
<dbReference type="PROSITE" id="PS51318">
    <property type="entry name" value="TAT"/>
    <property type="match status" value="1"/>
</dbReference>
<evidence type="ECO:0000256" key="2">
    <source>
        <dbReference type="ARBA" id="ARBA00010838"/>
    </source>
</evidence>
<dbReference type="Pfam" id="PF00232">
    <property type="entry name" value="Glyco_hydro_1"/>
    <property type="match status" value="1"/>
</dbReference>
<keyword evidence="8" id="KW-0624">Polysaccharide degradation</keyword>
<evidence type="ECO:0000313" key="10">
    <source>
        <dbReference type="EMBL" id="MFD2201775.1"/>
    </source>
</evidence>
<keyword evidence="5" id="KW-0136">Cellulose degradation</keyword>
<keyword evidence="6" id="KW-0119">Carbohydrate metabolism</keyword>
<dbReference type="PROSITE" id="PS00653">
    <property type="entry name" value="GLYCOSYL_HYDROL_F1_2"/>
    <property type="match status" value="1"/>
</dbReference>
<evidence type="ECO:0000256" key="9">
    <source>
        <dbReference type="RuleBase" id="RU361175"/>
    </source>
</evidence>
<evidence type="ECO:0000256" key="6">
    <source>
        <dbReference type="ARBA" id="ARBA00023277"/>
    </source>
</evidence>
<evidence type="ECO:0000256" key="8">
    <source>
        <dbReference type="ARBA" id="ARBA00023326"/>
    </source>
</evidence>
<keyword evidence="4 9" id="KW-0378">Hydrolase</keyword>
<evidence type="ECO:0000256" key="4">
    <source>
        <dbReference type="ARBA" id="ARBA00022801"/>
    </source>
</evidence>
<dbReference type="InterPro" id="IPR006311">
    <property type="entry name" value="TAT_signal"/>
</dbReference>
<gene>
    <name evidence="10" type="ORF">ACFSKV_09365</name>
</gene>
<dbReference type="PRINTS" id="PR00131">
    <property type="entry name" value="GLHYDRLASE1"/>
</dbReference>
<dbReference type="EC" id="3.2.1.21" evidence="3 9"/>
<evidence type="ECO:0000256" key="5">
    <source>
        <dbReference type="ARBA" id="ARBA00023001"/>
    </source>
</evidence>
<evidence type="ECO:0000256" key="3">
    <source>
        <dbReference type="ARBA" id="ARBA00012744"/>
    </source>
</evidence>
<keyword evidence="7 9" id="KW-0326">Glycosidase</keyword>
<evidence type="ECO:0000256" key="7">
    <source>
        <dbReference type="ARBA" id="ARBA00023295"/>
    </source>
</evidence>
<dbReference type="SUPFAM" id="SSF51445">
    <property type="entry name" value="(Trans)glycosidases"/>
    <property type="match status" value="1"/>
</dbReference>
<dbReference type="PANTHER" id="PTHR10353">
    <property type="entry name" value="GLYCOSYL HYDROLASE"/>
    <property type="match status" value="1"/>
</dbReference>
<keyword evidence="11" id="KW-1185">Reference proteome</keyword>
<accession>A0ABW5BA99</accession>